<organism evidence="2 3">
    <name type="scientific">Chthoniobacter flavus Ellin428</name>
    <dbReference type="NCBI Taxonomy" id="497964"/>
    <lineage>
        <taxon>Bacteria</taxon>
        <taxon>Pseudomonadati</taxon>
        <taxon>Verrucomicrobiota</taxon>
        <taxon>Spartobacteria</taxon>
        <taxon>Chthoniobacterales</taxon>
        <taxon>Chthoniobacteraceae</taxon>
        <taxon>Chthoniobacter</taxon>
    </lineage>
</organism>
<name>B4D9L2_9BACT</name>
<evidence type="ECO:0000313" key="2">
    <source>
        <dbReference type="EMBL" id="EDY16793.1"/>
    </source>
</evidence>
<dbReference type="InParanoid" id="B4D9L2"/>
<dbReference type="Proteomes" id="UP000005824">
    <property type="component" value="Unassembled WGS sequence"/>
</dbReference>
<evidence type="ECO:0000256" key="1">
    <source>
        <dbReference type="SAM" id="SignalP"/>
    </source>
</evidence>
<reference evidence="2 3" key="1">
    <citation type="journal article" date="2011" name="J. Bacteriol.">
        <title>Genome sequence of Chthoniobacter flavus Ellin428, an aerobic heterotrophic soil bacterium.</title>
        <authorList>
            <person name="Kant R."/>
            <person name="van Passel M.W."/>
            <person name="Palva A."/>
            <person name="Lucas S."/>
            <person name="Lapidus A."/>
            <person name="Glavina Del Rio T."/>
            <person name="Dalin E."/>
            <person name="Tice H."/>
            <person name="Bruce D."/>
            <person name="Goodwin L."/>
            <person name="Pitluck S."/>
            <person name="Larimer F.W."/>
            <person name="Land M.L."/>
            <person name="Hauser L."/>
            <person name="Sangwan P."/>
            <person name="de Vos W.M."/>
            <person name="Janssen P.H."/>
            <person name="Smidt H."/>
        </authorList>
    </citation>
    <scope>NUCLEOTIDE SEQUENCE [LARGE SCALE GENOMIC DNA]</scope>
    <source>
        <strain evidence="2 3">Ellin428</strain>
    </source>
</reference>
<dbReference type="AlphaFoldDB" id="B4D9L2"/>
<feature type="chain" id="PRO_5002800615" evidence="1">
    <location>
        <begin position="23"/>
        <end position="266"/>
    </location>
</feature>
<protein>
    <submittedName>
        <fullName evidence="2">Uncharacterized protein</fullName>
    </submittedName>
</protein>
<keyword evidence="1" id="KW-0732">Signal</keyword>
<dbReference type="EMBL" id="ABVL01000027">
    <property type="protein sequence ID" value="EDY16793.1"/>
    <property type="molecule type" value="Genomic_DNA"/>
</dbReference>
<proteinExistence type="predicted"/>
<dbReference type="RefSeq" id="WP_006982923.1">
    <property type="nucleotide sequence ID" value="NZ_ABVL01000027.1"/>
</dbReference>
<evidence type="ECO:0000313" key="3">
    <source>
        <dbReference type="Proteomes" id="UP000005824"/>
    </source>
</evidence>
<keyword evidence="3" id="KW-1185">Reference proteome</keyword>
<comment type="caution">
    <text evidence="2">The sequence shown here is derived from an EMBL/GenBank/DDBJ whole genome shotgun (WGS) entry which is preliminary data.</text>
</comment>
<gene>
    <name evidence="2" type="ORF">CfE428DRAFT_5602</name>
</gene>
<sequence>MKILAFVLLAAGALSVSSRGQSSDAATALAAPVAPGSETPNPLEKMWEARREGAKRSKWDICVDLVMVAVEQGKALDLIPDLESGEQEKVDMAWGRVQAMIKTKEAMLLAWPMVRTVDGSRAVSESITEKRYATEYEEPLPPKVEDLAAATAEKPLVEDALPAGFETRNVGVTLEVDPTVLDDGKRVHVELAPKRVELLEMEKSDSRMNEGRTVVREMQPLFGVSSVTESLTVASDKYQLVGVHVLTKPEGWIELHLVRVRWAVAK</sequence>
<accession>B4D9L2</accession>
<feature type="signal peptide" evidence="1">
    <location>
        <begin position="1"/>
        <end position="22"/>
    </location>
</feature>